<sequence>MLNTKTSRNAMGRKKKYTDEELREHNRERARRYYALHRDEMMRRNREWRRANPDRIREYGKRQRKRRNVSQYNSEYYRKNRQRLIELASDWRKANPEKVRGYNDKQKKLRRIEAERKKLDRASLEAQASIFRDPQAAEHFKWIAERVRRKKEQSLLQAAR</sequence>
<proteinExistence type="predicted"/>
<evidence type="ECO:0000256" key="1">
    <source>
        <dbReference type="SAM" id="Coils"/>
    </source>
</evidence>
<evidence type="ECO:0000313" key="3">
    <source>
        <dbReference type="EMBL" id="DAD80190.1"/>
    </source>
</evidence>
<protein>
    <submittedName>
        <fullName evidence="3">Uncharacterized protein</fullName>
    </submittedName>
</protein>
<keyword evidence="1" id="KW-0175">Coiled coil</keyword>
<name>A0A8S5MD63_9CAUD</name>
<feature type="region of interest" description="Disordered" evidence="2">
    <location>
        <begin position="1"/>
        <end position="24"/>
    </location>
</feature>
<accession>A0A8S5MD63</accession>
<organism evidence="3">
    <name type="scientific">Siphoviridae sp. cttxG5</name>
    <dbReference type="NCBI Taxonomy" id="2826498"/>
    <lineage>
        <taxon>Viruses</taxon>
        <taxon>Duplodnaviria</taxon>
        <taxon>Heunggongvirae</taxon>
        <taxon>Uroviricota</taxon>
        <taxon>Caudoviricetes</taxon>
    </lineage>
</organism>
<reference evidence="3" key="1">
    <citation type="journal article" date="2021" name="Proc. Natl. Acad. Sci. U.S.A.">
        <title>A Catalog of Tens of Thousands of Viruses from Human Metagenomes Reveals Hidden Associations with Chronic Diseases.</title>
        <authorList>
            <person name="Tisza M.J."/>
            <person name="Buck C.B."/>
        </authorList>
    </citation>
    <scope>NUCLEOTIDE SEQUENCE</scope>
    <source>
        <strain evidence="3">CttxG5</strain>
    </source>
</reference>
<evidence type="ECO:0000256" key="2">
    <source>
        <dbReference type="SAM" id="MobiDB-lite"/>
    </source>
</evidence>
<dbReference type="EMBL" id="BK014881">
    <property type="protein sequence ID" value="DAD80190.1"/>
    <property type="molecule type" value="Genomic_DNA"/>
</dbReference>
<feature type="coiled-coil region" evidence="1">
    <location>
        <begin position="102"/>
        <end position="129"/>
    </location>
</feature>